<dbReference type="InterPro" id="IPR016779">
    <property type="entry name" value="rSAM_MSMEG0568"/>
</dbReference>
<dbReference type="SMART" id="SM00729">
    <property type="entry name" value="Elp3"/>
    <property type="match status" value="1"/>
</dbReference>
<gene>
    <name evidence="8" type="ORF">CLV52_2785</name>
</gene>
<evidence type="ECO:0000256" key="1">
    <source>
        <dbReference type="ARBA" id="ARBA00001966"/>
    </source>
</evidence>
<reference evidence="8 9" key="1">
    <citation type="submission" date="2019-03" db="EMBL/GenBank/DDBJ databases">
        <title>Genomic Encyclopedia of Archaeal and Bacterial Type Strains, Phase II (KMG-II): from individual species to whole genera.</title>
        <authorList>
            <person name="Goeker M."/>
        </authorList>
    </citation>
    <scope>NUCLEOTIDE SEQUENCE [LARGE SCALE GENOMIC DNA]</scope>
    <source>
        <strain evidence="8 9">DSM 24782</strain>
    </source>
</reference>
<dbReference type="PANTHER" id="PTHR43076">
    <property type="entry name" value="FO SYNTHASE (COFH)"/>
    <property type="match status" value="1"/>
</dbReference>
<dbReference type="SFLD" id="SFLDG01107">
    <property type="entry name" value="Uncharacterised_Radical_SAM_Su"/>
    <property type="match status" value="1"/>
</dbReference>
<dbReference type="NCBIfam" id="NF045502">
    <property type="entry name" value="variant_rSAM"/>
    <property type="match status" value="1"/>
</dbReference>
<dbReference type="EMBL" id="SOAM01000003">
    <property type="protein sequence ID" value="TDS75678.1"/>
    <property type="molecule type" value="Genomic_DNA"/>
</dbReference>
<accession>A0A4V3EAA9</accession>
<evidence type="ECO:0000256" key="4">
    <source>
        <dbReference type="ARBA" id="ARBA00022723"/>
    </source>
</evidence>
<name>A0A4V3EAA9_9MICO</name>
<proteinExistence type="predicted"/>
<dbReference type="InterPro" id="IPR007197">
    <property type="entry name" value="rSAM"/>
</dbReference>
<keyword evidence="9" id="KW-1185">Reference proteome</keyword>
<keyword evidence="5" id="KW-0408">Iron</keyword>
<feature type="domain" description="Radical SAM core" evidence="7">
    <location>
        <begin position="121"/>
        <end position="349"/>
    </location>
</feature>
<dbReference type="InterPro" id="IPR013785">
    <property type="entry name" value="Aldolase_TIM"/>
</dbReference>
<evidence type="ECO:0000313" key="9">
    <source>
        <dbReference type="Proteomes" id="UP000295344"/>
    </source>
</evidence>
<keyword evidence="6" id="KW-0411">Iron-sulfur</keyword>
<sequence length="378" mass="40228">MPATNLGLPAVRGEAVAPPVIADPVARRVDVALRGLRIAAPVHREAGAGPSDDGHVLWDGEQAAIPVNPHSPYLVSGGRLLLDTGDAGPIDVGIDVAPVRRPRFYDLATADGTSYEQIARLHGRNVLATTVVQTCIRYDEDQRCRFCAIEASLEAGATIAVKTPAMLAEVARAARDLDGVEQMVMTTGTSNGWDRGAKHLARCVRAVKEAVPELAIQVQIEPPRHLRAIQDLYDAGAESIGIHVESMDDAVRSRWMPGKSTVTLDEYRAAWAEAVRVFGRNQVSTYLLVGLGEDPDDVPRWADELIGLGVYPFVVPFRPLRGTLATDVDRVPSPDRTILETVSRQVAALLVAAGMLGSDQKAGCAACGACGVLKTAGA</sequence>
<dbReference type="GO" id="GO:0051539">
    <property type="term" value="F:4 iron, 4 sulfur cluster binding"/>
    <property type="evidence" value="ECO:0007669"/>
    <property type="project" value="UniProtKB-KW"/>
</dbReference>
<dbReference type="CDD" id="cd01335">
    <property type="entry name" value="Radical_SAM"/>
    <property type="match status" value="1"/>
</dbReference>
<dbReference type="Proteomes" id="UP000295344">
    <property type="component" value="Unassembled WGS sequence"/>
</dbReference>
<dbReference type="InterPro" id="IPR058240">
    <property type="entry name" value="rSAM_sf"/>
</dbReference>
<dbReference type="InterPro" id="IPR006638">
    <property type="entry name" value="Elp3/MiaA/NifB-like_rSAM"/>
</dbReference>
<dbReference type="GO" id="GO:0046872">
    <property type="term" value="F:metal ion binding"/>
    <property type="evidence" value="ECO:0007669"/>
    <property type="project" value="UniProtKB-KW"/>
</dbReference>
<dbReference type="Pfam" id="PF04055">
    <property type="entry name" value="Radical_SAM"/>
    <property type="match status" value="1"/>
</dbReference>
<comment type="cofactor">
    <cofactor evidence="1">
        <name>[4Fe-4S] cluster</name>
        <dbReference type="ChEBI" id="CHEBI:49883"/>
    </cofactor>
</comment>
<organism evidence="8 9">
    <name type="scientific">Amnibacterium kyonggiense</name>
    <dbReference type="NCBI Taxonomy" id="595671"/>
    <lineage>
        <taxon>Bacteria</taxon>
        <taxon>Bacillati</taxon>
        <taxon>Actinomycetota</taxon>
        <taxon>Actinomycetes</taxon>
        <taxon>Micrococcales</taxon>
        <taxon>Microbacteriaceae</taxon>
        <taxon>Amnibacterium</taxon>
    </lineage>
</organism>
<comment type="caution">
    <text evidence="8">The sequence shown here is derived from an EMBL/GenBank/DDBJ whole genome shotgun (WGS) entry which is preliminary data.</text>
</comment>
<evidence type="ECO:0000259" key="7">
    <source>
        <dbReference type="PROSITE" id="PS51918"/>
    </source>
</evidence>
<dbReference type="PROSITE" id="PS51918">
    <property type="entry name" value="RADICAL_SAM"/>
    <property type="match status" value="1"/>
</dbReference>
<dbReference type="SUPFAM" id="SSF102114">
    <property type="entry name" value="Radical SAM enzymes"/>
    <property type="match status" value="1"/>
</dbReference>
<evidence type="ECO:0000313" key="8">
    <source>
        <dbReference type="EMBL" id="TDS75678.1"/>
    </source>
</evidence>
<protein>
    <submittedName>
        <fullName evidence="8">Radical SAM protein (TIGR04043 family)</fullName>
    </submittedName>
</protein>
<keyword evidence="4" id="KW-0479">Metal-binding</keyword>
<keyword evidence="2" id="KW-0004">4Fe-4S</keyword>
<evidence type="ECO:0000256" key="5">
    <source>
        <dbReference type="ARBA" id="ARBA00023004"/>
    </source>
</evidence>
<evidence type="ECO:0000256" key="6">
    <source>
        <dbReference type="ARBA" id="ARBA00023014"/>
    </source>
</evidence>
<dbReference type="AlphaFoldDB" id="A0A4V3EAA9"/>
<dbReference type="SFLD" id="SFLDS00029">
    <property type="entry name" value="Radical_SAM"/>
    <property type="match status" value="1"/>
</dbReference>
<dbReference type="Gene3D" id="3.20.20.70">
    <property type="entry name" value="Aldolase class I"/>
    <property type="match status" value="1"/>
</dbReference>
<keyword evidence="3" id="KW-0949">S-adenosyl-L-methionine</keyword>
<dbReference type="InterPro" id="IPR034405">
    <property type="entry name" value="F420"/>
</dbReference>
<dbReference type="PANTHER" id="PTHR43076:SF1">
    <property type="entry name" value="LIPOYL SYNTHASE 2"/>
    <property type="match status" value="1"/>
</dbReference>
<evidence type="ECO:0000256" key="2">
    <source>
        <dbReference type="ARBA" id="ARBA00022485"/>
    </source>
</evidence>
<dbReference type="NCBIfam" id="TIGR04043">
    <property type="entry name" value="rSAM_MSMEG_0568"/>
    <property type="match status" value="1"/>
</dbReference>
<evidence type="ECO:0000256" key="3">
    <source>
        <dbReference type="ARBA" id="ARBA00022691"/>
    </source>
</evidence>
<dbReference type="GO" id="GO:0044689">
    <property type="term" value="F:7,8-didemethyl-8-hydroxy-5-deazariboflavin synthase activity"/>
    <property type="evidence" value="ECO:0007669"/>
    <property type="project" value="TreeGrafter"/>
</dbReference>
<dbReference type="RefSeq" id="WP_246018140.1">
    <property type="nucleotide sequence ID" value="NZ_BAAARP010000005.1"/>
</dbReference>